<dbReference type="Proteomes" id="UP000248688">
    <property type="component" value="Chromosome"/>
</dbReference>
<comment type="similarity">
    <text evidence="2">Belongs to the SusD family.</text>
</comment>
<keyword evidence="9" id="KW-1185">Reference proteome</keyword>
<dbReference type="SUPFAM" id="SSF48452">
    <property type="entry name" value="TPR-like"/>
    <property type="match status" value="1"/>
</dbReference>
<dbReference type="Pfam" id="PF14322">
    <property type="entry name" value="SusD-like_3"/>
    <property type="match status" value="1"/>
</dbReference>
<sequence length="600" mass="68061">MIEMKSYIIILMISVICLGACNDVLDTKPLDKYTELDVWNDPNLAQGFIYNTYASVIPELLVNPGDPQSRFGGIGNEDFTDNVLSRQSNNIALDLIDQFYDAGWSTNNSYYFFGKAPLGNNAPIKQNSFEVIRDCNLIIEKVEASEGIPENLKPGLVAQGKMLRALIYYSKARLFGKYIIVDHVLTPEDDLMLPRSETIKETYDFIIGDLQDAAENLPLAGTVDRGHLTKGAAYAMLAEIALHGAAYVESGKDAYYQLSKQASEELFGLGYSLDTDYASMFNDYDHAFSSEEIILGQFKNTNATWCQQTLMQGLVPNMEVSATTGSPGLKESFLGWTEAWPTHDLIADYLVEDVDGMAKRWDQTSFFNDFQANGGYLSDAIYNEYRDDRFDASILYDSTYLFSNLVTTRIGGNLYYAESTKGTNRSTPSGYFVKKGIYDITGYKANVHSPYAQAMMRLGRAYLNYAEVMLRLNNIAVAVEYINKTRTVHGGLPELSNSLSLEETWEYYKIERRVELFFENDRYWSLLRWGKEDGGNVIPELNDKQYKFFEISADGKSYDIRNVFLNPSAHKKRFSIKRYLFPVPENERVLNEKLDQNPGW</sequence>
<evidence type="ECO:0000259" key="7">
    <source>
        <dbReference type="Pfam" id="PF14322"/>
    </source>
</evidence>
<feature type="domain" description="RagB/SusD" evidence="6">
    <location>
        <begin position="330"/>
        <end position="600"/>
    </location>
</feature>
<dbReference type="InterPro" id="IPR033985">
    <property type="entry name" value="SusD-like_N"/>
</dbReference>
<dbReference type="EMBL" id="CP030041">
    <property type="protein sequence ID" value="AWW32869.1"/>
    <property type="molecule type" value="Genomic_DNA"/>
</dbReference>
<evidence type="ECO:0000256" key="1">
    <source>
        <dbReference type="ARBA" id="ARBA00004442"/>
    </source>
</evidence>
<evidence type="ECO:0000313" key="8">
    <source>
        <dbReference type="EMBL" id="AWW32869.1"/>
    </source>
</evidence>
<organism evidence="8 9">
    <name type="scientific">Echinicola strongylocentroti</name>
    <dbReference type="NCBI Taxonomy" id="1795355"/>
    <lineage>
        <taxon>Bacteria</taxon>
        <taxon>Pseudomonadati</taxon>
        <taxon>Bacteroidota</taxon>
        <taxon>Cytophagia</taxon>
        <taxon>Cytophagales</taxon>
        <taxon>Cyclobacteriaceae</taxon>
        <taxon>Echinicola</taxon>
    </lineage>
</organism>
<evidence type="ECO:0000256" key="4">
    <source>
        <dbReference type="ARBA" id="ARBA00023136"/>
    </source>
</evidence>
<reference evidence="8 9" key="1">
    <citation type="submission" date="2018-06" db="EMBL/GenBank/DDBJ databases">
        <title>Echinicola strongylocentroti sp. nov., isolated from a sea urchin Strongylocentrotus intermedius.</title>
        <authorList>
            <person name="Bae S.S."/>
        </authorList>
    </citation>
    <scope>NUCLEOTIDE SEQUENCE [LARGE SCALE GENOMIC DNA]</scope>
    <source>
        <strain evidence="8 9">MEBiC08714</strain>
    </source>
</reference>
<comment type="subcellular location">
    <subcellularLocation>
        <location evidence="1">Cell outer membrane</location>
    </subcellularLocation>
</comment>
<protein>
    <submittedName>
        <fullName evidence="8">RagB/SusD family nutrient uptake outer membrane protein</fullName>
    </submittedName>
</protein>
<keyword evidence="5" id="KW-0998">Cell outer membrane</keyword>
<proteinExistence type="inferred from homology"/>
<dbReference type="InterPro" id="IPR012944">
    <property type="entry name" value="SusD_RagB_dom"/>
</dbReference>
<dbReference type="Gene3D" id="1.25.40.390">
    <property type="match status" value="1"/>
</dbReference>
<dbReference type="OrthoDB" id="5694214at2"/>
<evidence type="ECO:0000256" key="2">
    <source>
        <dbReference type="ARBA" id="ARBA00006275"/>
    </source>
</evidence>
<evidence type="ECO:0000259" key="6">
    <source>
        <dbReference type="Pfam" id="PF07980"/>
    </source>
</evidence>
<dbReference type="Pfam" id="PF07980">
    <property type="entry name" value="SusD_RagB"/>
    <property type="match status" value="1"/>
</dbReference>
<evidence type="ECO:0000256" key="5">
    <source>
        <dbReference type="ARBA" id="ARBA00023237"/>
    </source>
</evidence>
<dbReference type="InterPro" id="IPR011990">
    <property type="entry name" value="TPR-like_helical_dom_sf"/>
</dbReference>
<gene>
    <name evidence="8" type="ORF">DN752_23520</name>
</gene>
<accession>A0A2Z4IQ89</accession>
<keyword evidence="3" id="KW-0732">Signal</keyword>
<evidence type="ECO:0000256" key="3">
    <source>
        <dbReference type="ARBA" id="ARBA00022729"/>
    </source>
</evidence>
<dbReference type="AlphaFoldDB" id="A0A2Z4IQ89"/>
<dbReference type="KEGG" id="est:DN752_23520"/>
<feature type="domain" description="SusD-like N-terminal" evidence="7">
    <location>
        <begin position="128"/>
        <end position="242"/>
    </location>
</feature>
<keyword evidence="4" id="KW-0472">Membrane</keyword>
<evidence type="ECO:0000313" key="9">
    <source>
        <dbReference type="Proteomes" id="UP000248688"/>
    </source>
</evidence>
<dbReference type="GO" id="GO:0009279">
    <property type="term" value="C:cell outer membrane"/>
    <property type="evidence" value="ECO:0007669"/>
    <property type="project" value="UniProtKB-SubCell"/>
</dbReference>
<name>A0A2Z4IQ89_9BACT</name>